<reference evidence="2" key="1">
    <citation type="journal article" date="2012" name="Nat. Biotechnol.">
        <title>Reference genome sequence of the model plant Setaria.</title>
        <authorList>
            <person name="Bennetzen J.L."/>
            <person name="Schmutz J."/>
            <person name="Wang H."/>
            <person name="Percifield R."/>
            <person name="Hawkins J."/>
            <person name="Pontaroli A.C."/>
            <person name="Estep M."/>
            <person name="Feng L."/>
            <person name="Vaughn J.N."/>
            <person name="Grimwood J."/>
            <person name="Jenkins J."/>
            <person name="Barry K."/>
            <person name="Lindquist E."/>
            <person name="Hellsten U."/>
            <person name="Deshpande S."/>
            <person name="Wang X."/>
            <person name="Wu X."/>
            <person name="Mitros T."/>
            <person name="Triplett J."/>
            <person name="Yang X."/>
            <person name="Ye C.Y."/>
            <person name="Mauro-Herrera M."/>
            <person name="Wang L."/>
            <person name="Li P."/>
            <person name="Sharma M."/>
            <person name="Sharma R."/>
            <person name="Ronald P.C."/>
            <person name="Panaud O."/>
            <person name="Kellogg E.A."/>
            <person name="Brutnell T.P."/>
            <person name="Doust A.N."/>
            <person name="Tuskan G.A."/>
            <person name="Rokhsar D."/>
            <person name="Devos K.M."/>
        </authorList>
    </citation>
    <scope>NUCLEOTIDE SEQUENCE [LARGE SCALE GENOMIC DNA]</scope>
    <source>
        <strain evidence="2">cv. Yugu1</strain>
    </source>
</reference>
<dbReference type="HOGENOM" id="CLU_3351991_0_0_1"/>
<organism evidence="1 2">
    <name type="scientific">Setaria italica</name>
    <name type="common">Foxtail millet</name>
    <name type="synonym">Panicum italicum</name>
    <dbReference type="NCBI Taxonomy" id="4555"/>
    <lineage>
        <taxon>Eukaryota</taxon>
        <taxon>Viridiplantae</taxon>
        <taxon>Streptophyta</taxon>
        <taxon>Embryophyta</taxon>
        <taxon>Tracheophyta</taxon>
        <taxon>Spermatophyta</taxon>
        <taxon>Magnoliopsida</taxon>
        <taxon>Liliopsida</taxon>
        <taxon>Poales</taxon>
        <taxon>Poaceae</taxon>
        <taxon>PACMAD clade</taxon>
        <taxon>Panicoideae</taxon>
        <taxon>Panicodae</taxon>
        <taxon>Paniceae</taxon>
        <taxon>Cenchrinae</taxon>
        <taxon>Setaria</taxon>
    </lineage>
</organism>
<evidence type="ECO:0000313" key="2">
    <source>
        <dbReference type="Proteomes" id="UP000004995"/>
    </source>
</evidence>
<dbReference type="EMBL" id="AGNK02004454">
    <property type="status" value="NOT_ANNOTATED_CDS"/>
    <property type="molecule type" value="Genomic_DNA"/>
</dbReference>
<dbReference type="EnsemblPlants" id="KQK98320">
    <property type="protein sequence ID" value="KQK98320"/>
    <property type="gene ID" value="SETIT_013013mg"/>
</dbReference>
<accession>K3YFJ5</accession>
<dbReference type="InParanoid" id="K3YFJ5"/>
<keyword evidence="2" id="KW-1185">Reference proteome</keyword>
<dbReference type="Proteomes" id="UP000004995">
    <property type="component" value="Unassembled WGS sequence"/>
</dbReference>
<dbReference type="AlphaFoldDB" id="K3YFJ5"/>
<protein>
    <submittedName>
        <fullName evidence="1">Uncharacterized protein</fullName>
    </submittedName>
</protein>
<evidence type="ECO:0000313" key="1">
    <source>
        <dbReference type="EnsemblPlants" id="KQK98320"/>
    </source>
</evidence>
<dbReference type="Gramene" id="KQK98320">
    <property type="protein sequence ID" value="KQK98320"/>
    <property type="gene ID" value="SETIT_013013mg"/>
</dbReference>
<proteinExistence type="predicted"/>
<reference evidence="1" key="2">
    <citation type="submission" date="2018-08" db="UniProtKB">
        <authorList>
            <consortium name="EnsemblPlants"/>
        </authorList>
    </citation>
    <scope>IDENTIFICATION</scope>
    <source>
        <strain evidence="1">Yugu1</strain>
    </source>
</reference>
<sequence>MSLPITNQGSRLQVRSQALASGPVAAHHMWTLGLTKG</sequence>
<name>K3YFJ5_SETIT</name>